<dbReference type="FunFam" id="3.90.550.10:FF:000046">
    <property type="entry name" value="Mannose-1-phosphate guanylyltransferase (GDP)"/>
    <property type="match status" value="1"/>
</dbReference>
<evidence type="ECO:0000256" key="8">
    <source>
        <dbReference type="RuleBase" id="RU004190"/>
    </source>
</evidence>
<proteinExistence type="inferred from homology"/>
<evidence type="ECO:0000259" key="9">
    <source>
        <dbReference type="Pfam" id="PF00483"/>
    </source>
</evidence>
<dbReference type="GO" id="GO:0016853">
    <property type="term" value="F:isomerase activity"/>
    <property type="evidence" value="ECO:0007669"/>
    <property type="project" value="UniProtKB-KW"/>
</dbReference>
<dbReference type="OrthoDB" id="9806359at2"/>
<evidence type="ECO:0000256" key="7">
    <source>
        <dbReference type="ARBA" id="ARBA00047343"/>
    </source>
</evidence>
<keyword evidence="6" id="KW-0342">GTP-binding</keyword>
<evidence type="ECO:0000256" key="2">
    <source>
        <dbReference type="ARBA" id="ARBA00012387"/>
    </source>
</evidence>
<evidence type="ECO:0000256" key="6">
    <source>
        <dbReference type="ARBA" id="ARBA00023134"/>
    </source>
</evidence>
<accession>C8X044</accession>
<dbReference type="STRING" id="485915.Dret_0367"/>
<dbReference type="InterPro" id="IPR011051">
    <property type="entry name" value="RmlC_Cupin_sf"/>
</dbReference>
<comment type="catalytic activity">
    <reaction evidence="7">
        <text>alpha-D-mannose 1-phosphate + GTP + H(+) = GDP-alpha-D-mannose + diphosphate</text>
        <dbReference type="Rhea" id="RHEA:15229"/>
        <dbReference type="ChEBI" id="CHEBI:15378"/>
        <dbReference type="ChEBI" id="CHEBI:33019"/>
        <dbReference type="ChEBI" id="CHEBI:37565"/>
        <dbReference type="ChEBI" id="CHEBI:57527"/>
        <dbReference type="ChEBI" id="CHEBI:58409"/>
        <dbReference type="EC" id="2.7.7.13"/>
    </reaction>
</comment>
<feature type="domain" description="Mannose-6-phosphate isomerase type II C-terminal" evidence="10">
    <location>
        <begin position="365"/>
        <end position="479"/>
    </location>
</feature>
<dbReference type="NCBIfam" id="TIGR01479">
    <property type="entry name" value="GMP_PMI"/>
    <property type="match status" value="1"/>
</dbReference>
<feature type="domain" description="MannoseP isomerase/GMP-like beta-helix" evidence="11">
    <location>
        <begin position="311"/>
        <end position="361"/>
    </location>
</feature>
<evidence type="ECO:0000259" key="11">
    <source>
        <dbReference type="Pfam" id="PF22640"/>
    </source>
</evidence>
<dbReference type="GO" id="GO:0004475">
    <property type="term" value="F:mannose-1-phosphate guanylyltransferase (GTP) activity"/>
    <property type="evidence" value="ECO:0007669"/>
    <property type="project" value="UniProtKB-EC"/>
</dbReference>
<evidence type="ECO:0000256" key="5">
    <source>
        <dbReference type="ARBA" id="ARBA00022741"/>
    </source>
</evidence>
<gene>
    <name evidence="12" type="ordered locus">Dret_0367</name>
</gene>
<dbReference type="InterPro" id="IPR054566">
    <property type="entry name" value="ManC/GMP-like_b-helix"/>
</dbReference>
<evidence type="ECO:0000259" key="10">
    <source>
        <dbReference type="Pfam" id="PF01050"/>
    </source>
</evidence>
<dbReference type="InterPro" id="IPR006375">
    <property type="entry name" value="Man1P_GuaTrfase/Man6P_Isoase"/>
</dbReference>
<evidence type="ECO:0000256" key="4">
    <source>
        <dbReference type="ARBA" id="ARBA00022695"/>
    </source>
</evidence>
<dbReference type="InterPro" id="IPR051161">
    <property type="entry name" value="Mannose-6P_isomerase_type2"/>
</dbReference>
<dbReference type="Proteomes" id="UP000001052">
    <property type="component" value="Chromosome"/>
</dbReference>
<keyword evidence="12" id="KW-0413">Isomerase</keyword>
<dbReference type="PANTHER" id="PTHR46390:SF1">
    <property type="entry name" value="MANNOSE-1-PHOSPHATE GUANYLYLTRANSFERASE"/>
    <property type="match status" value="1"/>
</dbReference>
<dbReference type="InterPro" id="IPR014710">
    <property type="entry name" value="RmlC-like_jellyroll"/>
</dbReference>
<evidence type="ECO:0000256" key="3">
    <source>
        <dbReference type="ARBA" id="ARBA00022679"/>
    </source>
</evidence>
<reference evidence="12 13" key="2">
    <citation type="journal article" date="2010" name="Stand. Genomic Sci.">
        <title>Complete genome sequence of Desulfohalobium retbaense type strain (HR(100)).</title>
        <authorList>
            <person name="Spring S."/>
            <person name="Nolan M."/>
            <person name="Lapidus A."/>
            <person name="Glavina Del Rio T."/>
            <person name="Copeland A."/>
            <person name="Tice H."/>
            <person name="Cheng J.F."/>
            <person name="Lucas S."/>
            <person name="Land M."/>
            <person name="Chen F."/>
            <person name="Bruce D."/>
            <person name="Goodwin L."/>
            <person name="Pitluck S."/>
            <person name="Ivanova N."/>
            <person name="Mavromatis K."/>
            <person name="Mikhailova N."/>
            <person name="Pati A."/>
            <person name="Chen A."/>
            <person name="Palaniappan K."/>
            <person name="Hauser L."/>
            <person name="Chang Y.J."/>
            <person name="Jeffries C.D."/>
            <person name="Munk C."/>
            <person name="Kiss H."/>
            <person name="Chain P."/>
            <person name="Han C."/>
            <person name="Brettin T."/>
            <person name="Detter J.C."/>
            <person name="Schuler E."/>
            <person name="Goker M."/>
            <person name="Rohde M."/>
            <person name="Bristow J."/>
            <person name="Eisen J.A."/>
            <person name="Markowitz V."/>
            <person name="Hugenholtz P."/>
            <person name="Kyrpides N.C."/>
            <person name="Klenk H.P."/>
        </authorList>
    </citation>
    <scope>NUCLEOTIDE SEQUENCE [LARGE SCALE GENOMIC DNA]</scope>
    <source>
        <strain evidence="12 13">DSM 5692</strain>
    </source>
</reference>
<evidence type="ECO:0000313" key="12">
    <source>
        <dbReference type="EMBL" id="ACV67669.1"/>
    </source>
</evidence>
<keyword evidence="5" id="KW-0547">Nucleotide-binding</keyword>
<dbReference type="CDD" id="cd02213">
    <property type="entry name" value="cupin_PMI_typeII_C"/>
    <property type="match status" value="1"/>
</dbReference>
<dbReference type="GO" id="GO:0005525">
    <property type="term" value="F:GTP binding"/>
    <property type="evidence" value="ECO:0007669"/>
    <property type="project" value="UniProtKB-KW"/>
</dbReference>
<dbReference type="Gene3D" id="2.60.120.10">
    <property type="entry name" value="Jelly Rolls"/>
    <property type="match status" value="1"/>
</dbReference>
<dbReference type="GO" id="GO:0009298">
    <property type="term" value="P:GDP-mannose biosynthetic process"/>
    <property type="evidence" value="ECO:0007669"/>
    <property type="project" value="TreeGrafter"/>
</dbReference>
<dbReference type="Pfam" id="PF01050">
    <property type="entry name" value="MannoseP_isomer"/>
    <property type="match status" value="1"/>
</dbReference>
<keyword evidence="3 12" id="KW-0808">Transferase</keyword>
<organism evidence="12 13">
    <name type="scientific">Desulfohalobium retbaense (strain ATCC 49708 / DSM 5692 / JCM 16813 / HR100)</name>
    <dbReference type="NCBI Taxonomy" id="485915"/>
    <lineage>
        <taxon>Bacteria</taxon>
        <taxon>Pseudomonadati</taxon>
        <taxon>Thermodesulfobacteriota</taxon>
        <taxon>Desulfovibrionia</taxon>
        <taxon>Desulfovibrionales</taxon>
        <taxon>Desulfohalobiaceae</taxon>
        <taxon>Desulfohalobium</taxon>
    </lineage>
</organism>
<dbReference type="eggNOG" id="COG0662">
    <property type="taxonomic scope" value="Bacteria"/>
</dbReference>
<dbReference type="AlphaFoldDB" id="C8X044"/>
<evidence type="ECO:0000256" key="1">
    <source>
        <dbReference type="ARBA" id="ARBA00006115"/>
    </source>
</evidence>
<comment type="similarity">
    <text evidence="1 8">Belongs to the mannose-6-phosphate isomerase type 2 family.</text>
</comment>
<dbReference type="InterPro" id="IPR005835">
    <property type="entry name" value="NTP_transferase_dom"/>
</dbReference>
<dbReference type="InterPro" id="IPR049577">
    <property type="entry name" value="GMPP_N"/>
</dbReference>
<dbReference type="RefSeq" id="WP_015750828.1">
    <property type="nucleotide sequence ID" value="NC_013223.1"/>
</dbReference>
<dbReference type="Gene3D" id="3.90.550.10">
    <property type="entry name" value="Spore Coat Polysaccharide Biosynthesis Protein SpsA, Chain A"/>
    <property type="match status" value="1"/>
</dbReference>
<sequence>MPQNTAPSPTHPSPIVPVILCGGSGTRLWPMSRQLYPKQLLPMLGGEETLLQATLSRLQSIPDAGAPMLLCNEAHRFMVAAQAQEAGATPAHILLEPVARNTAPAIAVAALTAQAAGEDPLLLVLPADHHIANQDAFAQAVASGRAAAEQGGLVTFGIVPDCPETGYGYIRMDLDGDEPDAVPVFEFVEKPDQATAQSYLDAGGYVWNSGMFLFKASTYLEELGRHQPAILEACQNAVQHARNDLDFTRLDEAAFAASPEDSIDYAVMEKTDRAMVVPLACGWSDVGSWAALHETLDQDPDGNVFVGDVQAVDVRSSYIHSNARLVTALGVENLVLVETSDAIMVSTLDRVQEVKTLVSALKDQQREVVNVHSKVFRPWGNYECIDCGHRYQVKRITVYPGQVLSLQKHFHRSEHWVVVTGTAKVTKDDEEILLTEDQSVYLPLGATHRLENVGKFNLELIEVQTGSYLGEDDIVRLEDVYGRMKN</sequence>
<dbReference type="Pfam" id="PF22640">
    <property type="entry name" value="ManC_GMP_beta-helix"/>
    <property type="match status" value="1"/>
</dbReference>
<dbReference type="Pfam" id="PF00483">
    <property type="entry name" value="NTP_transferase"/>
    <property type="match status" value="1"/>
</dbReference>
<keyword evidence="13" id="KW-1185">Reference proteome</keyword>
<dbReference type="EC" id="2.7.7.13" evidence="2"/>
<dbReference type="HOGENOM" id="CLU_035527_1_0_7"/>
<protein>
    <recommendedName>
        <fullName evidence="2">mannose-1-phosphate guanylyltransferase</fullName>
        <ecNumber evidence="2">2.7.7.13</ecNumber>
    </recommendedName>
</protein>
<reference evidence="13" key="1">
    <citation type="submission" date="2009-09" db="EMBL/GenBank/DDBJ databases">
        <title>The complete chromosome of Desulfohalobium retbaense DSM 5692.</title>
        <authorList>
            <consortium name="US DOE Joint Genome Institute (JGI-PGF)"/>
            <person name="Lucas S."/>
            <person name="Copeland A."/>
            <person name="Lapidus A."/>
            <person name="Glavina del Rio T."/>
            <person name="Dalin E."/>
            <person name="Tice H."/>
            <person name="Bruce D."/>
            <person name="Goodwin L."/>
            <person name="Pitluck S."/>
            <person name="Kyrpides N."/>
            <person name="Mavromatis K."/>
            <person name="Ivanova N."/>
            <person name="Mikhailova N."/>
            <person name="Munk A.C."/>
            <person name="Brettin T."/>
            <person name="Detter J.C."/>
            <person name="Han C."/>
            <person name="Tapia R."/>
            <person name="Larimer F."/>
            <person name="Land M."/>
            <person name="Hauser L."/>
            <person name="Markowitz V."/>
            <person name="Cheng J.-F."/>
            <person name="Hugenholtz P."/>
            <person name="Woyke T."/>
            <person name="Wu D."/>
            <person name="Spring S."/>
            <person name="Klenk H.-P."/>
            <person name="Eisen J.A."/>
        </authorList>
    </citation>
    <scope>NUCLEOTIDE SEQUENCE [LARGE SCALE GENOMIC DNA]</scope>
    <source>
        <strain evidence="13">DSM 5692</strain>
    </source>
</reference>
<dbReference type="PANTHER" id="PTHR46390">
    <property type="entry name" value="MANNOSE-1-PHOSPHATE GUANYLYLTRANSFERASE"/>
    <property type="match status" value="1"/>
</dbReference>
<dbReference type="CDD" id="cd02509">
    <property type="entry name" value="GDP-M1P_Guanylyltransferase"/>
    <property type="match status" value="1"/>
</dbReference>
<dbReference type="InterPro" id="IPR029044">
    <property type="entry name" value="Nucleotide-diphossugar_trans"/>
</dbReference>
<dbReference type="GO" id="GO:0000271">
    <property type="term" value="P:polysaccharide biosynthetic process"/>
    <property type="evidence" value="ECO:0007669"/>
    <property type="project" value="InterPro"/>
</dbReference>
<dbReference type="KEGG" id="drt:Dret_0367"/>
<name>C8X044_DESRD</name>
<keyword evidence="4 12" id="KW-0548">Nucleotidyltransferase</keyword>
<feature type="domain" description="Nucleotidyl transferase" evidence="9">
    <location>
        <begin position="17"/>
        <end position="298"/>
    </location>
</feature>
<dbReference type="InterPro" id="IPR001538">
    <property type="entry name" value="Man6P_isomerase-2_C"/>
</dbReference>
<evidence type="ECO:0000313" key="13">
    <source>
        <dbReference type="Proteomes" id="UP000001052"/>
    </source>
</evidence>
<dbReference type="SUPFAM" id="SSF51182">
    <property type="entry name" value="RmlC-like cupins"/>
    <property type="match status" value="1"/>
</dbReference>
<dbReference type="FunFam" id="2.60.120.10:FF:000032">
    <property type="entry name" value="Mannose-1-phosphate guanylyltransferase/mannose-6-phosphate isomerase"/>
    <property type="match status" value="1"/>
</dbReference>
<dbReference type="EMBL" id="CP001734">
    <property type="protein sequence ID" value="ACV67669.1"/>
    <property type="molecule type" value="Genomic_DNA"/>
</dbReference>
<dbReference type="eggNOG" id="COG0836">
    <property type="taxonomic scope" value="Bacteria"/>
</dbReference>
<dbReference type="SUPFAM" id="SSF53448">
    <property type="entry name" value="Nucleotide-diphospho-sugar transferases"/>
    <property type="match status" value="1"/>
</dbReference>